<comment type="caution">
    <text evidence="3">The sequence shown here is derived from an EMBL/GenBank/DDBJ whole genome shotgun (WGS) entry which is preliminary data.</text>
</comment>
<dbReference type="PANTHER" id="PTHR22916">
    <property type="entry name" value="GLYCOSYLTRANSFERASE"/>
    <property type="match status" value="1"/>
</dbReference>
<comment type="similarity">
    <text evidence="1">Belongs to the glycosyltransferase 2 family.</text>
</comment>
<dbReference type="Proteomes" id="UP000266016">
    <property type="component" value="Unassembled WGS sequence"/>
</dbReference>
<dbReference type="InterPro" id="IPR001173">
    <property type="entry name" value="Glyco_trans_2-like"/>
</dbReference>
<gene>
    <name evidence="3" type="ORF">D1953_03950</name>
</gene>
<dbReference type="PANTHER" id="PTHR22916:SF3">
    <property type="entry name" value="UDP-GLCNAC:BETAGAL BETA-1,3-N-ACETYLGLUCOSAMINYLTRANSFERASE-LIKE PROTEIN 1"/>
    <property type="match status" value="1"/>
</dbReference>
<dbReference type="SUPFAM" id="SSF53448">
    <property type="entry name" value="Nucleotide-diphospho-sugar transferases"/>
    <property type="match status" value="1"/>
</dbReference>
<keyword evidence="3" id="KW-0808">Transferase</keyword>
<reference evidence="3 4" key="1">
    <citation type="submission" date="2018-08" db="EMBL/GenBank/DDBJ databases">
        <title>Bacillus jemisoniae sp. nov., Bacillus chryseoplanitiae sp. nov., Bacillus resnikiae sp. nov., and Bacillus frankliniae sp. nov., isolated from Viking spacecraft and associated surfaces.</title>
        <authorList>
            <person name="Seuylemezian A."/>
            <person name="Vaishampayan P."/>
        </authorList>
    </citation>
    <scope>NUCLEOTIDE SEQUENCE [LARGE SCALE GENOMIC DNA]</scope>
    <source>
        <strain evidence="3 4">MA001</strain>
    </source>
</reference>
<keyword evidence="4" id="KW-1185">Reference proteome</keyword>
<dbReference type="Gene3D" id="3.90.550.10">
    <property type="entry name" value="Spore Coat Polysaccharide Biosynthesis Protein SpsA, Chain A"/>
    <property type="match status" value="1"/>
</dbReference>
<accession>A0A398BFG0</accession>
<evidence type="ECO:0000259" key="2">
    <source>
        <dbReference type="Pfam" id="PF00535"/>
    </source>
</evidence>
<feature type="domain" description="Glycosyltransferase 2-like" evidence="2">
    <location>
        <begin position="81"/>
        <end position="208"/>
    </location>
</feature>
<proteinExistence type="inferred from homology"/>
<dbReference type="GO" id="GO:0016758">
    <property type="term" value="F:hexosyltransferase activity"/>
    <property type="evidence" value="ECO:0007669"/>
    <property type="project" value="UniProtKB-ARBA"/>
</dbReference>
<evidence type="ECO:0000256" key="1">
    <source>
        <dbReference type="ARBA" id="ARBA00006739"/>
    </source>
</evidence>
<dbReference type="EMBL" id="QWVS01000005">
    <property type="protein sequence ID" value="RID88527.1"/>
    <property type="molecule type" value="Genomic_DNA"/>
</dbReference>
<dbReference type="CDD" id="cd00761">
    <property type="entry name" value="Glyco_tranf_GTA_type"/>
    <property type="match status" value="1"/>
</dbReference>
<organism evidence="3 4">
    <name type="scientific">Peribacillus asahii</name>
    <dbReference type="NCBI Taxonomy" id="228899"/>
    <lineage>
        <taxon>Bacteria</taxon>
        <taxon>Bacillati</taxon>
        <taxon>Bacillota</taxon>
        <taxon>Bacilli</taxon>
        <taxon>Bacillales</taxon>
        <taxon>Bacillaceae</taxon>
        <taxon>Peribacillus</taxon>
    </lineage>
</organism>
<dbReference type="Pfam" id="PF00535">
    <property type="entry name" value="Glycos_transf_2"/>
    <property type="match status" value="1"/>
</dbReference>
<name>A0A398BFG0_9BACI</name>
<dbReference type="InterPro" id="IPR029044">
    <property type="entry name" value="Nucleotide-diphossugar_trans"/>
</dbReference>
<dbReference type="AlphaFoldDB" id="A0A398BFG0"/>
<evidence type="ECO:0000313" key="4">
    <source>
        <dbReference type="Proteomes" id="UP000266016"/>
    </source>
</evidence>
<protein>
    <submittedName>
        <fullName evidence="3">Glycosyltransferase family 2 protein</fullName>
    </submittedName>
</protein>
<evidence type="ECO:0000313" key="3">
    <source>
        <dbReference type="EMBL" id="RID88527.1"/>
    </source>
</evidence>
<sequence>MKFTKGRPKTVILHISTSLGIPTNIPRFASRTTILSNRRASILDTSFKQHAKEYIDSDRVYIINNPNSFRNKFLKRNKKVTIVTASYNSENFIKQTMDSVINQTIGMHNIEHIIVDDCSTDNSPEIIKEYALQYNNICFVSLKENSGSPGLPRNIGIELATGKYITFLDADDWLAPDGIEALYNILEETNDDYVVGKTIKVETKEQSIVGEFASIMERRSISPFDVPHFFHHMGPPSKMMKLSLLKEHDIRFPEMKFAEDKLFFCDVFFHVNRVSTTTKPIYYVNRTDDNPSSLTRVTNVLDKRRSDLNVINYIKVKKLSIEKEKAALTRIYETDIVKTFDSWLFVKSESKEDFIEILEQAIETTKNLRYDFRKGFKTPFYRAAIDLFLEGRKDDFIKLFEWSKRDKNKKYVIQDSFPYYEVPFLEDKYRFIRIPMLAKALDSYVVNNRYVQTFEIYGDYIDNINTVLIRDRKRFDNEVHCDFHISGNFGQLQVNYKDLDKLKNSLFTVFIRYNDYQLINIKRILKTQVTHGKRNVEFYTSLANNLSLSIKS</sequence>